<evidence type="ECO:0000256" key="11">
    <source>
        <dbReference type="SAM" id="MobiDB-lite"/>
    </source>
</evidence>
<name>A0A250X9U0_9CHLO</name>
<feature type="compositionally biased region" description="Polar residues" evidence="11">
    <location>
        <begin position="147"/>
        <end position="156"/>
    </location>
</feature>
<gene>
    <name evidence="12" type="ORF">CEUSTIGMA_g7305.t1</name>
</gene>
<evidence type="ECO:0000256" key="6">
    <source>
        <dbReference type="ARBA" id="ARBA00023212"/>
    </source>
</evidence>
<feature type="region of interest" description="Disordered" evidence="11">
    <location>
        <begin position="1096"/>
        <end position="1158"/>
    </location>
</feature>
<evidence type="ECO:0000256" key="5">
    <source>
        <dbReference type="ARBA" id="ARBA00023054"/>
    </source>
</evidence>
<sequence>MDPLTPFSVAIHGITGNKVSYLSEGTIVFSTGNGLALQDIQNGSQRRIAGKAQTELQSSTVLSNCYGPAVFAVCPEQQLIAYVQRGSDASVHVMNTAEMQPVALIKEPSKTEWLHLSFSRDGSRLTSLGGYPNHQLDIWDLVPPSMPSSTPSDGSATTPKKPPPVSSSGALHKVFNSASIPLGDRLSALGAALFPLNPNIVCACGEYAARLFSLDPIPGMCALRQIDIDLSILENGESLTAFCWTPNGTVLFGTSQGRLLSVSGAAPIGLPGQNWSSAVQGSVPALVASALYSPVSSSMAGSVIEISITMEHVILVMSGDEYGLSQIVWLHPQLLSASTAISCEVGGMQGATSACISPSCKSFVLAGSCGKLVTCDALYSTSKKEGSSLPVELQTEDDASYHSITVQDISRYHVQGIVAMCPLPDQHVLTAGSDGRLQLWKYQTGISSTSPGGVVNAATGVTSRSLAVCYLEGQSITCMAPCRRQGRPIPQVVVGTASGALMIISLESAGWQPKEEAGAIAEPDAAGNEAVEAELHIRVSWELKPFQASITAVAVSPTGDCCVVACATTGKLAFFRLIATGSDGSLQLMGFYQMKEPRLLAFTPPSAAQGIPTASKSQMSSLSLFDGTPPLLVVACAGNELIVVQAPDMTYSHRSDDATIPAGSLTRGLLRTQYAATALSTSHTMSTVGETAARDEPSFWVFAACVDRSVRRYRMLTEEQIAAAKTSDAPPKRALHATQNYQVPEKELSMDLGMTARNLQVDSSLRHLVAACRDGTVVIYNLHDLASHGRWLMHAPETGKEDTGLGCAMAALEGSTLLTVGGDGVLCITDVAPASVLAAAAASRKAALVAARTGRGQVGTGAAKSMEPLGVAEVLLKGPPVLEMDLSAGKLLTWGEARLQNQMMARLLEIRRWTDVVNNRISEWKTRLQDLRLRNAAVEKESERLPETDFAIDTALQEELRAEGGAREAVERARAKHRLQVLDVQRQRLWDMCVGSMRELPQELMSLKEYSFVSQLNPEDTKRWKDVGPVVKVHGVSSYAVRRLSKPETQQLNQIKFLRMMEQEEWSSRPQEDRGLAVVVQKYEGAMAVNWSVEGTEEGAGTADTAAVQQQPGAAPPGASSIVAAEEEQGRPPLSRTSFASINKRTEEESEGAGDLSDHDASIVGAEIKNGLCGLLYSPLQLHSRLRKIAQIFFIQEEIRLIQAAFNVKFKDMHEAKHDVIDKIEDRLGRVSEIQAELNGVTGPKRTGGQYGWSPEEVTEGRLEVQDHEIKAEKYISPEERARREEILRTEEAERRRAEADDSIQRALKEMMYGTLENTKKEPTPLENMKRQPWMDMPKNLMTKEQRLELVEFEKKLAELAEEQATHNRHLEAERKLLEIEVADLVIEFNAKLAALHDARVKLDMECHALELQALSLAQKVDLSMYVSDQAQAHSLKQVSLIELRDRRSYTVVLAKQLAQAAVRRYEELHAQERQLDKAFKREFGSRPDIYDDALKAYRDRRHGLTGRPIRPAPELLSKVPEGQNMAVPPSPKASILKDEDEGNVQHPTVAPDEALKPPALMPELIRWTNMIHKDEGDAAEAPPTRHLEDGNEVEAAQLKASAEPHHVPSGSTCLHSLITGGGARPLDPLKQQVVQGEPVLQADSFGLIGVGLSDVEVGDPFSSLAAKAVFQPGMSRQLMLAKRTKEEGFERLSDAPWEIEERPEGMEEGPWLRLLEMRDTKAVVEQQADKAWEKACLLALALEGLERDEAEASSRVQYALTQIEQFKDAEVLHDLDVMMLYRLSYGQVDLPESSALSSWRSSINISGKLRDTGDILHGFENARFMRLTAVTSVNDVIKEDGADKVELLQKLKLLKKSIAFSQWENGQCDLRTKHAAEELTEMQLMHMTKELQEIMHNPGRSANDKDVRLMKLIDGSTASFKQHLAMRTEKLARITEKVANNIEDHEKLTVAERDAEIAAKETRKVAEVSIKSKINAKIEQKRHLKAMVTNTQLKTIASEQASELERLRSQLEIEKKRTYPILTPPAASRPATAKENGLSKHPDFRLPQIFNSGNPPSRAVTAMPGSRKPTKRVTVSR</sequence>
<comment type="subcellular location">
    <subcellularLocation>
        <location evidence="1">Cytoplasm</location>
        <location evidence="1">Cytoskeleton</location>
        <location evidence="1">Cilium axoneme</location>
    </subcellularLocation>
</comment>
<comment type="similarity">
    <text evidence="8">Belongs to the CFAP43 family.</text>
</comment>
<protein>
    <recommendedName>
        <fullName evidence="9">Cilia- and flagella-associated protein 43</fullName>
    </recommendedName>
</protein>
<organism evidence="12 13">
    <name type="scientific">Chlamydomonas eustigma</name>
    <dbReference type="NCBI Taxonomy" id="1157962"/>
    <lineage>
        <taxon>Eukaryota</taxon>
        <taxon>Viridiplantae</taxon>
        <taxon>Chlorophyta</taxon>
        <taxon>core chlorophytes</taxon>
        <taxon>Chlorophyceae</taxon>
        <taxon>CS clade</taxon>
        <taxon>Chlamydomonadales</taxon>
        <taxon>Chlamydomonadaceae</taxon>
        <taxon>Chlamydomonas</taxon>
    </lineage>
</organism>
<feature type="coiled-coil region" evidence="10">
    <location>
        <begin position="1281"/>
        <end position="1310"/>
    </location>
</feature>
<dbReference type="InterPro" id="IPR011047">
    <property type="entry name" value="Quinoprotein_ADH-like_sf"/>
</dbReference>
<keyword evidence="7" id="KW-0966">Cell projection</keyword>
<keyword evidence="13" id="KW-1185">Reference proteome</keyword>
<dbReference type="PANTHER" id="PTHR14885">
    <property type="entry name" value="CILIA- AND FLAGELLA-ASSOCIATED PROTEIN 43-RELATED"/>
    <property type="match status" value="1"/>
</dbReference>
<dbReference type="EMBL" id="BEGY01000046">
    <property type="protein sequence ID" value="GAX79865.1"/>
    <property type="molecule type" value="Genomic_DNA"/>
</dbReference>
<reference evidence="12 13" key="1">
    <citation type="submission" date="2017-08" db="EMBL/GenBank/DDBJ databases">
        <title>Acidophilic green algal genome provides insights into adaptation to an acidic environment.</title>
        <authorList>
            <person name="Hirooka S."/>
            <person name="Hirose Y."/>
            <person name="Kanesaki Y."/>
            <person name="Higuchi S."/>
            <person name="Fujiwara T."/>
            <person name="Onuma R."/>
            <person name="Era A."/>
            <person name="Ohbayashi R."/>
            <person name="Uzuka A."/>
            <person name="Nozaki H."/>
            <person name="Yoshikawa H."/>
            <person name="Miyagishima S.Y."/>
        </authorList>
    </citation>
    <scope>NUCLEOTIDE SEQUENCE [LARGE SCALE GENOMIC DNA]</scope>
    <source>
        <strain evidence="12 13">NIES-2499</strain>
    </source>
</reference>
<evidence type="ECO:0000256" key="2">
    <source>
        <dbReference type="ARBA" id="ARBA00022490"/>
    </source>
</evidence>
<dbReference type="InterPro" id="IPR015943">
    <property type="entry name" value="WD40/YVTN_repeat-like_dom_sf"/>
</dbReference>
<dbReference type="PANTHER" id="PTHR14885:SF1">
    <property type="entry name" value="CILIA- AND FLAGELLA-ASSOCIATED PROTEIN 43"/>
    <property type="match status" value="1"/>
</dbReference>
<dbReference type="Proteomes" id="UP000232323">
    <property type="component" value="Unassembled WGS sequence"/>
</dbReference>
<keyword evidence="5 10" id="KW-0175">Coiled coil</keyword>
<evidence type="ECO:0000256" key="3">
    <source>
        <dbReference type="ARBA" id="ARBA00022574"/>
    </source>
</evidence>
<keyword evidence="3" id="KW-0853">WD repeat</keyword>
<keyword evidence="4" id="KW-0677">Repeat</keyword>
<dbReference type="SMART" id="SM00320">
    <property type="entry name" value="WD40"/>
    <property type="match status" value="4"/>
</dbReference>
<accession>A0A250X9U0</accession>
<evidence type="ECO:0000256" key="4">
    <source>
        <dbReference type="ARBA" id="ARBA00022737"/>
    </source>
</evidence>
<dbReference type="InterPro" id="IPR011044">
    <property type="entry name" value="Quino_amine_DH_bsu"/>
</dbReference>
<feature type="region of interest" description="Disordered" evidence="11">
    <location>
        <begin position="142"/>
        <end position="168"/>
    </location>
</feature>
<dbReference type="GO" id="GO:0005930">
    <property type="term" value="C:axoneme"/>
    <property type="evidence" value="ECO:0007669"/>
    <property type="project" value="UniProtKB-SubCell"/>
</dbReference>
<dbReference type="OrthoDB" id="547112at2759"/>
<proteinExistence type="inferred from homology"/>
<evidence type="ECO:0000256" key="10">
    <source>
        <dbReference type="SAM" id="Coils"/>
    </source>
</evidence>
<dbReference type="InterPro" id="IPR001680">
    <property type="entry name" value="WD40_rpt"/>
</dbReference>
<evidence type="ECO:0000256" key="8">
    <source>
        <dbReference type="ARBA" id="ARBA00023605"/>
    </source>
</evidence>
<evidence type="ECO:0000256" key="7">
    <source>
        <dbReference type="ARBA" id="ARBA00023273"/>
    </source>
</evidence>
<evidence type="ECO:0000256" key="1">
    <source>
        <dbReference type="ARBA" id="ARBA00004430"/>
    </source>
</evidence>
<dbReference type="GO" id="GO:0060271">
    <property type="term" value="P:cilium assembly"/>
    <property type="evidence" value="ECO:0007669"/>
    <property type="project" value="TreeGrafter"/>
</dbReference>
<dbReference type="SUPFAM" id="SSF50998">
    <property type="entry name" value="Quinoprotein alcohol dehydrogenase-like"/>
    <property type="match status" value="1"/>
</dbReference>
<keyword evidence="6" id="KW-0206">Cytoskeleton</keyword>
<evidence type="ECO:0000313" key="12">
    <source>
        <dbReference type="EMBL" id="GAX79865.1"/>
    </source>
</evidence>
<dbReference type="Pfam" id="PF25828">
    <property type="entry name" value="CC_Cfap43"/>
    <property type="match status" value="2"/>
</dbReference>
<dbReference type="Gene3D" id="2.130.10.10">
    <property type="entry name" value="YVTN repeat-like/Quinoprotein amine dehydrogenase"/>
    <property type="match status" value="2"/>
</dbReference>
<keyword evidence="2" id="KW-0963">Cytoplasm</keyword>
<dbReference type="SUPFAM" id="SSF50969">
    <property type="entry name" value="YVTN repeat-like/Quinoprotein amine dehydrogenase"/>
    <property type="match status" value="1"/>
</dbReference>
<evidence type="ECO:0000256" key="9">
    <source>
        <dbReference type="ARBA" id="ARBA00023662"/>
    </source>
</evidence>
<dbReference type="SUPFAM" id="SSF50978">
    <property type="entry name" value="WD40 repeat-like"/>
    <property type="match status" value="1"/>
</dbReference>
<comment type="caution">
    <text evidence="12">The sequence shown here is derived from an EMBL/GenBank/DDBJ whole genome shotgun (WGS) entry which is preliminary data.</text>
</comment>
<feature type="compositionally biased region" description="Low complexity" evidence="11">
    <location>
        <begin position="1099"/>
        <end position="1124"/>
    </location>
</feature>
<dbReference type="InterPro" id="IPR036322">
    <property type="entry name" value="WD40_repeat_dom_sf"/>
</dbReference>
<evidence type="ECO:0000313" key="13">
    <source>
        <dbReference type="Proteomes" id="UP000232323"/>
    </source>
</evidence>
<feature type="region of interest" description="Disordered" evidence="11">
    <location>
        <begin position="2023"/>
        <end position="2078"/>
    </location>
</feature>
<feature type="coiled-coil region" evidence="10">
    <location>
        <begin position="1343"/>
        <end position="1388"/>
    </location>
</feature>